<dbReference type="PANTHER" id="PTHR18063:SF6">
    <property type="entry name" value="UBIQUITIN CARBOXYL-TERMINAL HYDROLASE"/>
    <property type="match status" value="1"/>
</dbReference>
<feature type="region of interest" description="Disordered" evidence="2">
    <location>
        <begin position="395"/>
        <end position="416"/>
    </location>
</feature>
<dbReference type="GO" id="GO:0071944">
    <property type="term" value="C:cell periphery"/>
    <property type="evidence" value="ECO:0007669"/>
    <property type="project" value="TreeGrafter"/>
</dbReference>
<dbReference type="GO" id="GO:0016807">
    <property type="term" value="F:cysteine-type carboxypeptidase activity"/>
    <property type="evidence" value="ECO:0007669"/>
    <property type="project" value="TreeGrafter"/>
</dbReference>
<dbReference type="Pfam" id="PF04424">
    <property type="entry name" value="MINDY_DUB"/>
    <property type="match status" value="1"/>
</dbReference>
<feature type="region of interest" description="Disordered" evidence="2">
    <location>
        <begin position="450"/>
        <end position="469"/>
    </location>
</feature>
<dbReference type="InterPro" id="IPR007518">
    <property type="entry name" value="MINDY"/>
</dbReference>
<dbReference type="AlphaFoldDB" id="A0A7S3V5K5"/>
<feature type="domain" description="MINDY deubiquitinase" evidence="3">
    <location>
        <begin position="2"/>
        <end position="330"/>
    </location>
</feature>
<dbReference type="PANTHER" id="PTHR18063">
    <property type="entry name" value="NF-E2 INDUCIBLE PROTEIN"/>
    <property type="match status" value="1"/>
</dbReference>
<sequence>MSYGIKSIRYENTARHILLQNENGPCPLLAVANVLLLQGTISLPVSAVRTGVATTDDVCNTLAIVAMDGNPNGNTSSNYHIDELMKFFPTLQYGMDVNPRFVCGPTGMEYTIGVNAFDLMKVGLLHGWLVDESDVTTRNVIGMKTYNELTQIIIAGNEAKDKMDILSQKIKKVEYQICLESASGDEDKKIDSELESKGSPRELSIIQNKSKPTECDDISEELQILETNLLKTRQELAEESETFTEYIIVNNFLLSSSHQLTLCGLHALHSHLGEGKMSVFFRNNHFATMTKKHGVLYLLVTDLGYKNVPEVVWEKLDDISGNTDFVDQDFVKTKPLVDAGTLSGRLLEHVQRGGVEEDYQLALALSQNENVTEKQERELIAAAKLASLRDRESAENGTIADLKKSPLSSNDTAQSISHASDRAVALRLQAEYEIDASLDNARRQRNQLQGNRATLAKGNSANNNGCLIS</sequence>
<keyword evidence="1" id="KW-0175">Coiled coil</keyword>
<evidence type="ECO:0000259" key="3">
    <source>
        <dbReference type="Pfam" id="PF04424"/>
    </source>
</evidence>
<reference evidence="4" key="1">
    <citation type="submission" date="2021-01" db="EMBL/GenBank/DDBJ databases">
        <authorList>
            <person name="Corre E."/>
            <person name="Pelletier E."/>
            <person name="Niang G."/>
            <person name="Scheremetjew M."/>
            <person name="Finn R."/>
            <person name="Kale V."/>
            <person name="Holt S."/>
            <person name="Cochrane G."/>
            <person name="Meng A."/>
            <person name="Brown T."/>
            <person name="Cohen L."/>
        </authorList>
    </citation>
    <scope>NUCLEOTIDE SEQUENCE</scope>
    <source>
        <strain evidence="4">MM31A-1</strain>
    </source>
</reference>
<organism evidence="4">
    <name type="scientific">Chaetoceros debilis</name>
    <dbReference type="NCBI Taxonomy" id="122233"/>
    <lineage>
        <taxon>Eukaryota</taxon>
        <taxon>Sar</taxon>
        <taxon>Stramenopiles</taxon>
        <taxon>Ochrophyta</taxon>
        <taxon>Bacillariophyta</taxon>
        <taxon>Coscinodiscophyceae</taxon>
        <taxon>Chaetocerotophycidae</taxon>
        <taxon>Chaetocerotales</taxon>
        <taxon>Chaetocerotaceae</taxon>
        <taxon>Chaetoceros</taxon>
    </lineage>
</organism>
<dbReference type="EMBL" id="HBIO01004532">
    <property type="protein sequence ID" value="CAE0458274.1"/>
    <property type="molecule type" value="Transcribed_RNA"/>
</dbReference>
<evidence type="ECO:0000313" key="4">
    <source>
        <dbReference type="EMBL" id="CAE0458274.1"/>
    </source>
</evidence>
<dbReference type="InterPro" id="IPR033979">
    <property type="entry name" value="MINDY_domain"/>
</dbReference>
<evidence type="ECO:0000256" key="2">
    <source>
        <dbReference type="SAM" id="MobiDB-lite"/>
    </source>
</evidence>
<dbReference type="GO" id="GO:0005829">
    <property type="term" value="C:cytosol"/>
    <property type="evidence" value="ECO:0007669"/>
    <property type="project" value="TreeGrafter"/>
</dbReference>
<name>A0A7S3V5K5_9STRA</name>
<dbReference type="GO" id="GO:0004843">
    <property type="term" value="F:cysteine-type deubiquitinase activity"/>
    <property type="evidence" value="ECO:0007669"/>
    <property type="project" value="InterPro"/>
</dbReference>
<dbReference type="GO" id="GO:0071108">
    <property type="term" value="P:protein K48-linked deubiquitination"/>
    <property type="evidence" value="ECO:0007669"/>
    <property type="project" value="TreeGrafter"/>
</dbReference>
<accession>A0A7S3V5K5</accession>
<gene>
    <name evidence="4" type="ORF">CDEB00056_LOCUS3115</name>
</gene>
<dbReference type="GO" id="GO:1990380">
    <property type="term" value="F:K48-linked deubiquitinase activity"/>
    <property type="evidence" value="ECO:0007669"/>
    <property type="project" value="InterPro"/>
</dbReference>
<evidence type="ECO:0000256" key="1">
    <source>
        <dbReference type="SAM" id="Coils"/>
    </source>
</evidence>
<proteinExistence type="predicted"/>
<feature type="coiled-coil region" evidence="1">
    <location>
        <begin position="215"/>
        <end position="242"/>
    </location>
</feature>
<feature type="compositionally biased region" description="Polar residues" evidence="2">
    <location>
        <begin position="406"/>
        <end position="416"/>
    </location>
</feature>
<protein>
    <recommendedName>
        <fullName evidence="3">MINDY deubiquitinase domain-containing protein</fullName>
    </recommendedName>
</protein>